<keyword evidence="3" id="KW-1185">Reference proteome</keyword>
<dbReference type="EMBL" id="JAMGBC010000001">
    <property type="protein sequence ID" value="MCL6679590.1"/>
    <property type="molecule type" value="Genomic_DNA"/>
</dbReference>
<keyword evidence="1" id="KW-0472">Membrane</keyword>
<comment type="caution">
    <text evidence="2">The sequence shown here is derived from an EMBL/GenBank/DDBJ whole genome shotgun (WGS) entry which is preliminary data.</text>
</comment>
<keyword evidence="1" id="KW-0812">Transmembrane</keyword>
<protein>
    <submittedName>
        <fullName evidence="2">Uncharacterized protein</fullName>
    </submittedName>
</protein>
<gene>
    <name evidence="2" type="ORF">LZ519_09735</name>
</gene>
<dbReference type="Proteomes" id="UP001165343">
    <property type="component" value="Unassembled WGS sequence"/>
</dbReference>
<proteinExistence type="predicted"/>
<organism evidence="2 3">
    <name type="scientific">Sphingomonas anseongensis</name>
    <dbReference type="NCBI Taxonomy" id="2908207"/>
    <lineage>
        <taxon>Bacteria</taxon>
        <taxon>Pseudomonadati</taxon>
        <taxon>Pseudomonadota</taxon>
        <taxon>Alphaproteobacteria</taxon>
        <taxon>Sphingomonadales</taxon>
        <taxon>Sphingomonadaceae</taxon>
        <taxon>Sphingomonas</taxon>
    </lineage>
</organism>
<keyword evidence="1" id="KW-1133">Transmembrane helix</keyword>
<evidence type="ECO:0000256" key="1">
    <source>
        <dbReference type="SAM" id="Phobius"/>
    </source>
</evidence>
<evidence type="ECO:0000313" key="2">
    <source>
        <dbReference type="EMBL" id="MCL6679590.1"/>
    </source>
</evidence>
<name>A0ABT0RH37_9SPHN</name>
<feature type="transmembrane region" description="Helical" evidence="1">
    <location>
        <begin position="20"/>
        <end position="39"/>
    </location>
</feature>
<evidence type="ECO:0000313" key="3">
    <source>
        <dbReference type="Proteomes" id="UP001165343"/>
    </source>
</evidence>
<reference evidence="2" key="1">
    <citation type="submission" date="2022-05" db="EMBL/GenBank/DDBJ databases">
        <authorList>
            <person name="Jo J.-H."/>
            <person name="Im W.-T."/>
        </authorList>
    </citation>
    <scope>NUCLEOTIDE SEQUENCE</scope>
    <source>
        <strain evidence="2">RG327</strain>
    </source>
</reference>
<accession>A0ABT0RH37</accession>
<sequence length="51" mass="5364">MAASSAALQEQGYQQPHPDWLGIGVLFFVPVFIAIAILAQGGDNGHPVSPF</sequence>
<dbReference type="RefSeq" id="WP_249868478.1">
    <property type="nucleotide sequence ID" value="NZ_JAMGBC010000001.1"/>
</dbReference>